<proteinExistence type="predicted"/>
<dbReference type="EMBL" id="CP065425">
    <property type="protein sequence ID" value="QQZ08923.1"/>
    <property type="molecule type" value="Genomic_DNA"/>
</dbReference>
<evidence type="ECO:0000313" key="3">
    <source>
        <dbReference type="Proteomes" id="UP000595691"/>
    </source>
</evidence>
<gene>
    <name evidence="2" type="ORF">I5776_18190</name>
</gene>
<feature type="signal peptide" evidence="1">
    <location>
        <begin position="1"/>
        <end position="24"/>
    </location>
</feature>
<evidence type="ECO:0008006" key="4">
    <source>
        <dbReference type="Google" id="ProtNLM"/>
    </source>
</evidence>
<keyword evidence="1" id="KW-0732">Signal</keyword>
<keyword evidence="3" id="KW-1185">Reference proteome</keyword>
<sequence length="251" mass="27389">MSKKAFVSILVVCSLVFGAIGAGAASKLIKITAYQNPAIKVTVDGKNLAIKDGKGKAAKAIQYKGTTYVPVNSIASAMQKPISYDSKKSTFKITKAPVSKKGIITLSSDFSESSVTNSLKADAVALIKLYADEIVSGKTTKFNSYVDKHIIEKTSKNYVLGRKYNKDKYKQQITNVRKVNNADKRKKYSSALKKVTTSKLKNSYSYKSGGSASFDFSFYPDGWTATSSVHVSLGFTRLESGKYVLQTIYIN</sequence>
<evidence type="ECO:0000313" key="2">
    <source>
        <dbReference type="EMBL" id="QQZ08923.1"/>
    </source>
</evidence>
<protein>
    <recommendedName>
        <fullName evidence="4">Copper amine oxidase-like N-terminal domain-containing protein</fullName>
    </recommendedName>
</protein>
<feature type="chain" id="PRO_5045147745" description="Copper amine oxidase-like N-terminal domain-containing protein" evidence="1">
    <location>
        <begin position="25"/>
        <end position="251"/>
    </location>
</feature>
<dbReference type="Proteomes" id="UP000595691">
    <property type="component" value="Chromosome"/>
</dbReference>
<accession>A0ABX7E0T4</accession>
<organism evidence="2 3">
    <name type="scientific">Heyndrickxia vini</name>
    <dbReference type="NCBI Taxonomy" id="1476025"/>
    <lineage>
        <taxon>Bacteria</taxon>
        <taxon>Bacillati</taxon>
        <taxon>Bacillota</taxon>
        <taxon>Bacilli</taxon>
        <taxon>Bacillales</taxon>
        <taxon>Bacillaceae</taxon>
        <taxon>Heyndrickxia</taxon>
    </lineage>
</organism>
<name>A0ABX7E0T4_9BACI</name>
<reference evidence="2 3" key="1">
    <citation type="submission" date="2020-11" db="EMBL/GenBank/DDBJ databases">
        <title>Taxonomic evaluation of the Bacillus sporothermodurans group of bacteria based on whole genome sequences.</title>
        <authorList>
            <person name="Fiedler G."/>
            <person name="Herbstmann A.-D."/>
            <person name="Doll E."/>
            <person name="Wenning M."/>
            <person name="Brinks E."/>
            <person name="Kabisch J."/>
            <person name="Breitenwieser F."/>
            <person name="Lappann M."/>
            <person name="Boehnlein C."/>
            <person name="Franz C."/>
        </authorList>
    </citation>
    <scope>NUCLEOTIDE SEQUENCE [LARGE SCALE GENOMIC DNA]</scope>
    <source>
        <strain evidence="2 3">JCM 19841</strain>
    </source>
</reference>
<evidence type="ECO:0000256" key="1">
    <source>
        <dbReference type="SAM" id="SignalP"/>
    </source>
</evidence>